<comment type="caution">
    <text evidence="2">The sequence shown here is derived from an EMBL/GenBank/DDBJ whole genome shotgun (WGS) entry which is preliminary data.</text>
</comment>
<evidence type="ECO:0000313" key="3">
    <source>
        <dbReference type="Proteomes" id="UP001107558"/>
    </source>
</evidence>
<proteinExistence type="predicted"/>
<keyword evidence="1" id="KW-0812">Transmembrane</keyword>
<name>A0A9J6CQB8_POLVA</name>
<dbReference type="Proteomes" id="UP001107558">
    <property type="component" value="Chromosome 1"/>
</dbReference>
<gene>
    <name evidence="2" type="ORF">PVAND_013067</name>
</gene>
<keyword evidence="3" id="KW-1185">Reference proteome</keyword>
<dbReference type="EMBL" id="JADBJN010000001">
    <property type="protein sequence ID" value="KAG5683803.1"/>
    <property type="molecule type" value="Genomic_DNA"/>
</dbReference>
<dbReference type="AlphaFoldDB" id="A0A9J6CQB8"/>
<dbReference type="OrthoDB" id="7743490at2759"/>
<evidence type="ECO:0000256" key="1">
    <source>
        <dbReference type="SAM" id="Phobius"/>
    </source>
</evidence>
<feature type="transmembrane region" description="Helical" evidence="1">
    <location>
        <begin position="147"/>
        <end position="167"/>
    </location>
</feature>
<reference evidence="2" key="1">
    <citation type="submission" date="2021-03" db="EMBL/GenBank/DDBJ databases">
        <title>Chromosome level genome of the anhydrobiotic midge Polypedilum vanderplanki.</title>
        <authorList>
            <person name="Yoshida Y."/>
            <person name="Kikawada T."/>
            <person name="Gusev O."/>
        </authorList>
    </citation>
    <scope>NUCLEOTIDE SEQUENCE</scope>
    <source>
        <strain evidence="2">NIAS01</strain>
        <tissue evidence="2">Whole body or cell culture</tissue>
    </source>
</reference>
<evidence type="ECO:0000313" key="2">
    <source>
        <dbReference type="EMBL" id="KAG5683803.1"/>
    </source>
</evidence>
<keyword evidence="1" id="KW-0472">Membrane</keyword>
<sequence>MVPHKPDYLRQSLQSGKDSVGLDQVTASTISQVAVTATAETSAGAAVKCTAYNNKINDQLIKNNNIDAERAKEIKEATKNANSLDEKEMARGRYSKEGNVHKLYRDREGQYAADFGSNTKNGKRSEDRVIMEKVVCNLVSKKQENFAVMRIFILFLLVTLFTIVLSAPRQISSNNIGDVTNVDVNANIDIKSEVNVSYINMIWQWINKELGTLRLDEDGNIIPPNLPWNQN</sequence>
<keyword evidence="1" id="KW-1133">Transmembrane helix</keyword>
<accession>A0A9J6CQB8</accession>
<protein>
    <submittedName>
        <fullName evidence="2">Uncharacterized protein</fullName>
    </submittedName>
</protein>
<organism evidence="2 3">
    <name type="scientific">Polypedilum vanderplanki</name>
    <name type="common">Sleeping chironomid midge</name>
    <dbReference type="NCBI Taxonomy" id="319348"/>
    <lineage>
        <taxon>Eukaryota</taxon>
        <taxon>Metazoa</taxon>
        <taxon>Ecdysozoa</taxon>
        <taxon>Arthropoda</taxon>
        <taxon>Hexapoda</taxon>
        <taxon>Insecta</taxon>
        <taxon>Pterygota</taxon>
        <taxon>Neoptera</taxon>
        <taxon>Endopterygota</taxon>
        <taxon>Diptera</taxon>
        <taxon>Nematocera</taxon>
        <taxon>Chironomoidea</taxon>
        <taxon>Chironomidae</taxon>
        <taxon>Chironominae</taxon>
        <taxon>Polypedilum</taxon>
        <taxon>Polypedilum</taxon>
    </lineage>
</organism>